<accession>A0ACB6ZA14</accession>
<reference evidence="1" key="1">
    <citation type="submission" date="2019-10" db="EMBL/GenBank/DDBJ databases">
        <authorList>
            <consortium name="DOE Joint Genome Institute"/>
            <person name="Kuo A."/>
            <person name="Miyauchi S."/>
            <person name="Kiss E."/>
            <person name="Drula E."/>
            <person name="Kohler A."/>
            <person name="Sanchez-Garcia M."/>
            <person name="Andreopoulos B."/>
            <person name="Barry K.W."/>
            <person name="Bonito G."/>
            <person name="Buee M."/>
            <person name="Carver A."/>
            <person name="Chen C."/>
            <person name="Cichocki N."/>
            <person name="Clum A."/>
            <person name="Culley D."/>
            <person name="Crous P.W."/>
            <person name="Fauchery L."/>
            <person name="Girlanda M."/>
            <person name="Hayes R."/>
            <person name="Keri Z."/>
            <person name="Labutti K."/>
            <person name="Lipzen A."/>
            <person name="Lombard V."/>
            <person name="Magnuson J."/>
            <person name="Maillard F."/>
            <person name="Morin E."/>
            <person name="Murat C."/>
            <person name="Nolan M."/>
            <person name="Ohm R."/>
            <person name="Pangilinan J."/>
            <person name="Pereira M."/>
            <person name="Perotto S."/>
            <person name="Peter M."/>
            <person name="Riley R."/>
            <person name="Sitrit Y."/>
            <person name="Stielow B."/>
            <person name="Szollosi G."/>
            <person name="Zifcakova L."/>
            <person name="Stursova M."/>
            <person name="Spatafora J.W."/>
            <person name="Tedersoo L."/>
            <person name="Vaario L.-M."/>
            <person name="Yamada A."/>
            <person name="Yan M."/>
            <person name="Wang P."/>
            <person name="Xu J."/>
            <person name="Bruns T."/>
            <person name="Baldrian P."/>
            <person name="Vilgalys R."/>
            <person name="Henrissat B."/>
            <person name="Grigoriev I.V."/>
            <person name="Hibbett D."/>
            <person name="Nagy L.G."/>
            <person name="Martin F.M."/>
        </authorList>
    </citation>
    <scope>NUCLEOTIDE SEQUENCE</scope>
    <source>
        <strain evidence="1">P2</strain>
    </source>
</reference>
<keyword evidence="2" id="KW-1185">Reference proteome</keyword>
<proteinExistence type="predicted"/>
<evidence type="ECO:0000313" key="2">
    <source>
        <dbReference type="Proteomes" id="UP000886501"/>
    </source>
</evidence>
<gene>
    <name evidence="1" type="ORF">BDM02DRAFT_3188760</name>
</gene>
<organism evidence="1 2">
    <name type="scientific">Thelephora ganbajun</name>
    <name type="common">Ganba fungus</name>
    <dbReference type="NCBI Taxonomy" id="370292"/>
    <lineage>
        <taxon>Eukaryota</taxon>
        <taxon>Fungi</taxon>
        <taxon>Dikarya</taxon>
        <taxon>Basidiomycota</taxon>
        <taxon>Agaricomycotina</taxon>
        <taxon>Agaricomycetes</taxon>
        <taxon>Thelephorales</taxon>
        <taxon>Thelephoraceae</taxon>
        <taxon>Thelephora</taxon>
    </lineage>
</organism>
<dbReference type="Proteomes" id="UP000886501">
    <property type="component" value="Unassembled WGS sequence"/>
</dbReference>
<protein>
    <submittedName>
        <fullName evidence="1">Uncharacterized protein</fullName>
    </submittedName>
</protein>
<name>A0ACB6ZA14_THEGA</name>
<comment type="caution">
    <text evidence="1">The sequence shown here is derived from an EMBL/GenBank/DDBJ whole genome shotgun (WGS) entry which is preliminary data.</text>
</comment>
<sequence length="369" mass="41413">MPKDTGCMVAKQVDEYLLHGVEMDEDTSHTGLGLTGEEAEGFHEMEKDILGIAQGEEDKKPFHSIGVPCTLPMMDSTVTTRLMVTETTELEEIVEAAHCSLGCTSVKWKPILTWKLTTDKRKLKSLKEVEIVIGLVAESQYLASLRDYFEQKSQPEVSKSKSKKKKPAPLLLNLDADEGEDEYLLQGEEGGDTMTEQEALYHDALTKEYTRCEHCGYDVPCKVNRFGLHHHLSWLQLNAWATALAANSPGVTLCNPPQAPLFDEFHPSLIHPSSSALPQPIANLISPPQAPPILDSKYATLSIEDFLCMIEQKDSQRDVKKYISSFTEKGYFDLSEIFYMDSKTLEASVNMPEGTAWLVQKTMDEYWQK</sequence>
<reference evidence="1" key="2">
    <citation type="journal article" date="2020" name="Nat. Commun.">
        <title>Large-scale genome sequencing of mycorrhizal fungi provides insights into the early evolution of symbiotic traits.</title>
        <authorList>
            <person name="Miyauchi S."/>
            <person name="Kiss E."/>
            <person name="Kuo A."/>
            <person name="Drula E."/>
            <person name="Kohler A."/>
            <person name="Sanchez-Garcia M."/>
            <person name="Morin E."/>
            <person name="Andreopoulos B."/>
            <person name="Barry K.W."/>
            <person name="Bonito G."/>
            <person name="Buee M."/>
            <person name="Carver A."/>
            <person name="Chen C."/>
            <person name="Cichocki N."/>
            <person name="Clum A."/>
            <person name="Culley D."/>
            <person name="Crous P.W."/>
            <person name="Fauchery L."/>
            <person name="Girlanda M."/>
            <person name="Hayes R.D."/>
            <person name="Keri Z."/>
            <person name="LaButti K."/>
            <person name="Lipzen A."/>
            <person name="Lombard V."/>
            <person name="Magnuson J."/>
            <person name="Maillard F."/>
            <person name="Murat C."/>
            <person name="Nolan M."/>
            <person name="Ohm R.A."/>
            <person name="Pangilinan J."/>
            <person name="Pereira M.F."/>
            <person name="Perotto S."/>
            <person name="Peter M."/>
            <person name="Pfister S."/>
            <person name="Riley R."/>
            <person name="Sitrit Y."/>
            <person name="Stielow J.B."/>
            <person name="Szollosi G."/>
            <person name="Zifcakova L."/>
            <person name="Stursova M."/>
            <person name="Spatafora J.W."/>
            <person name="Tedersoo L."/>
            <person name="Vaario L.M."/>
            <person name="Yamada A."/>
            <person name="Yan M."/>
            <person name="Wang P."/>
            <person name="Xu J."/>
            <person name="Bruns T."/>
            <person name="Baldrian P."/>
            <person name="Vilgalys R."/>
            <person name="Dunand C."/>
            <person name="Henrissat B."/>
            <person name="Grigoriev I.V."/>
            <person name="Hibbett D."/>
            <person name="Nagy L.G."/>
            <person name="Martin F.M."/>
        </authorList>
    </citation>
    <scope>NUCLEOTIDE SEQUENCE</scope>
    <source>
        <strain evidence="1">P2</strain>
    </source>
</reference>
<dbReference type="EMBL" id="MU118055">
    <property type="protein sequence ID" value="KAF9646555.1"/>
    <property type="molecule type" value="Genomic_DNA"/>
</dbReference>
<evidence type="ECO:0000313" key="1">
    <source>
        <dbReference type="EMBL" id="KAF9646555.1"/>
    </source>
</evidence>